<dbReference type="InterPro" id="IPR029510">
    <property type="entry name" value="Ald_DH_CS_GLU"/>
</dbReference>
<dbReference type="Gene3D" id="3.40.309.10">
    <property type="entry name" value="Aldehyde Dehydrogenase, Chain A, domain 2"/>
    <property type="match status" value="1"/>
</dbReference>
<name>A0A7K0DSK0_9NOCA</name>
<dbReference type="InterPro" id="IPR016163">
    <property type="entry name" value="Ald_DH_C"/>
</dbReference>
<dbReference type="FunFam" id="3.40.309.10:FF:000012">
    <property type="entry name" value="Betaine aldehyde dehydrogenase"/>
    <property type="match status" value="1"/>
</dbReference>
<dbReference type="EMBL" id="WEGI01000009">
    <property type="protein sequence ID" value="MQY28696.1"/>
    <property type="molecule type" value="Genomic_DNA"/>
</dbReference>
<evidence type="ECO:0000256" key="2">
    <source>
        <dbReference type="ARBA" id="ARBA00023002"/>
    </source>
</evidence>
<organism evidence="6 7">
    <name type="scientific">Nocardia aurantia</name>
    <dbReference type="NCBI Taxonomy" id="2585199"/>
    <lineage>
        <taxon>Bacteria</taxon>
        <taxon>Bacillati</taxon>
        <taxon>Actinomycetota</taxon>
        <taxon>Actinomycetes</taxon>
        <taxon>Mycobacteriales</taxon>
        <taxon>Nocardiaceae</taxon>
        <taxon>Nocardia</taxon>
    </lineage>
</organism>
<reference evidence="6 7" key="1">
    <citation type="submission" date="2019-10" db="EMBL/GenBank/DDBJ databases">
        <title>Nocardia macrotermitis sp. nov. and Nocardia aurantia sp. nov., isolated from the gut of fungus growing-termite Macrotermes natalensis.</title>
        <authorList>
            <person name="Benndorf R."/>
            <person name="Schwitalla J."/>
            <person name="Martin K."/>
            <person name="De Beer W."/>
            <person name="Kaster A.-K."/>
            <person name="Vollmers J."/>
            <person name="Poulsen M."/>
            <person name="Beemelmanns C."/>
        </authorList>
    </citation>
    <scope>NUCLEOTIDE SEQUENCE [LARGE SCALE GENOMIC DNA]</scope>
    <source>
        <strain evidence="6 7">RB56</strain>
    </source>
</reference>
<evidence type="ECO:0000313" key="6">
    <source>
        <dbReference type="EMBL" id="MQY28696.1"/>
    </source>
</evidence>
<dbReference type="PANTHER" id="PTHR11699">
    <property type="entry name" value="ALDEHYDE DEHYDROGENASE-RELATED"/>
    <property type="match status" value="1"/>
</dbReference>
<comment type="caution">
    <text evidence="6">The sequence shown here is derived from an EMBL/GenBank/DDBJ whole genome shotgun (WGS) entry which is preliminary data.</text>
</comment>
<evidence type="ECO:0000256" key="1">
    <source>
        <dbReference type="ARBA" id="ARBA00009986"/>
    </source>
</evidence>
<dbReference type="CDD" id="cd07114">
    <property type="entry name" value="ALDH_DhaS"/>
    <property type="match status" value="1"/>
</dbReference>
<dbReference type="SUPFAM" id="SSF53720">
    <property type="entry name" value="ALDH-like"/>
    <property type="match status" value="1"/>
</dbReference>
<dbReference type="RefSeq" id="WP_153344853.1">
    <property type="nucleotide sequence ID" value="NZ_WEGI01000009.1"/>
</dbReference>
<dbReference type="Pfam" id="PF00171">
    <property type="entry name" value="Aldedh"/>
    <property type="match status" value="1"/>
</dbReference>
<dbReference type="EC" id="1.2.1.39" evidence="6"/>
<proteinExistence type="inferred from homology"/>
<feature type="active site" evidence="3">
    <location>
        <position position="254"/>
    </location>
</feature>
<evidence type="ECO:0000256" key="3">
    <source>
        <dbReference type="PROSITE-ProRule" id="PRU10007"/>
    </source>
</evidence>
<evidence type="ECO:0000259" key="5">
    <source>
        <dbReference type="Pfam" id="PF00171"/>
    </source>
</evidence>
<dbReference type="InterPro" id="IPR016161">
    <property type="entry name" value="Ald_DH/histidinol_DH"/>
</dbReference>
<feature type="domain" description="Aldehyde dehydrogenase" evidence="5">
    <location>
        <begin position="25"/>
        <end position="481"/>
    </location>
</feature>
<sequence>MTTAFEPVADEILVAGSWKLGGGAATAVIDPATGETLQHVTHATVEDVGTAVAAGAAAAADPAWRDLLPHQRARYLHRIADAVDAAAERLALLQSWNTGKTLTETRALVASAAGTFRYFAAVLETADAELTTPRGPYLTMSLYEPIGVVAAITPWNSPIASDAQKIAPALAAGNAVVLKPAEWTPLVSLALARLIDESGLPPGLLSVLPGKGSVVGDALVRHPGVGKVSFTGGTTTGRALAHVAAEKLMPISLELGGKSPTVVLDDADLDQAVNGVLFGIFSSSGQSCVAGSRLYVDVSRYDEFLDRLVAAARALRIGPGREPGVQVGPLVHHRHRDAVAAHVEAARAEGGRIRCGGTIPDDPRLAAGAYYPPTIIDGLGDDAQVCRSEIFGPVLVALPFDGEDELIARANDSVYGLAAGIWTRDYRRAWRLARRLQAGTVWINTYKQFSISTPFGGVKESGLGVEKGRAGIAAYSRQKSVYLGMDPEPHPWAR</sequence>
<protein>
    <submittedName>
        <fullName evidence="6">Phenylacetaldehyde dehydrogenase</fullName>
        <ecNumber evidence="6">1.2.1.39</ecNumber>
    </submittedName>
</protein>
<comment type="similarity">
    <text evidence="1 4">Belongs to the aldehyde dehydrogenase family.</text>
</comment>
<evidence type="ECO:0000256" key="4">
    <source>
        <dbReference type="RuleBase" id="RU003345"/>
    </source>
</evidence>
<dbReference type="InterPro" id="IPR015590">
    <property type="entry name" value="Aldehyde_DH_dom"/>
</dbReference>
<dbReference type="PROSITE" id="PS00070">
    <property type="entry name" value="ALDEHYDE_DEHYDR_CYS"/>
    <property type="match status" value="1"/>
</dbReference>
<dbReference type="Proteomes" id="UP000431401">
    <property type="component" value="Unassembled WGS sequence"/>
</dbReference>
<keyword evidence="7" id="KW-1185">Reference proteome</keyword>
<evidence type="ECO:0000313" key="7">
    <source>
        <dbReference type="Proteomes" id="UP000431401"/>
    </source>
</evidence>
<gene>
    <name evidence="6" type="primary">styD</name>
    <name evidence="6" type="ORF">NRB56_42800</name>
</gene>
<dbReference type="GO" id="GO:0008957">
    <property type="term" value="F:phenylacetaldehyde dehydrogenase (NAD+) activity"/>
    <property type="evidence" value="ECO:0007669"/>
    <property type="project" value="UniProtKB-EC"/>
</dbReference>
<dbReference type="Gene3D" id="3.40.605.10">
    <property type="entry name" value="Aldehyde Dehydrogenase, Chain A, domain 1"/>
    <property type="match status" value="1"/>
</dbReference>
<dbReference type="AlphaFoldDB" id="A0A7K0DSK0"/>
<keyword evidence="2 4" id="KW-0560">Oxidoreductase</keyword>
<dbReference type="InterPro" id="IPR016160">
    <property type="entry name" value="Ald_DH_CS_CYS"/>
</dbReference>
<accession>A0A7K0DSK0</accession>
<dbReference type="FunFam" id="3.40.605.10:FF:000007">
    <property type="entry name" value="NAD/NADP-dependent betaine aldehyde dehydrogenase"/>
    <property type="match status" value="1"/>
</dbReference>
<dbReference type="InterPro" id="IPR016162">
    <property type="entry name" value="Ald_DH_N"/>
</dbReference>
<dbReference type="OrthoDB" id="6882680at2"/>
<dbReference type="PROSITE" id="PS00687">
    <property type="entry name" value="ALDEHYDE_DEHYDR_GLU"/>
    <property type="match status" value="1"/>
</dbReference>